<keyword evidence="5 8" id="KW-0812">Transmembrane</keyword>
<dbReference type="PROSITE" id="PS50850">
    <property type="entry name" value="MFS"/>
    <property type="match status" value="1"/>
</dbReference>
<dbReference type="AlphaFoldDB" id="A0A7X6K5E6"/>
<comment type="similarity">
    <text evidence="2">Belongs to the major facilitator superfamily.</text>
</comment>
<dbReference type="GO" id="GO:0022857">
    <property type="term" value="F:transmembrane transporter activity"/>
    <property type="evidence" value="ECO:0007669"/>
    <property type="project" value="InterPro"/>
</dbReference>
<dbReference type="PANTHER" id="PTHR43271">
    <property type="entry name" value="BLL2771 PROTEIN"/>
    <property type="match status" value="1"/>
</dbReference>
<feature type="transmembrane region" description="Helical" evidence="8">
    <location>
        <begin position="61"/>
        <end position="79"/>
    </location>
</feature>
<gene>
    <name evidence="10" type="ORF">HGG74_14090</name>
</gene>
<feature type="transmembrane region" description="Helical" evidence="8">
    <location>
        <begin position="382"/>
        <end position="401"/>
    </location>
</feature>
<dbReference type="PANTHER" id="PTHR43271:SF1">
    <property type="entry name" value="INNER MEMBRANE TRANSPORT PROTEIN YNFM"/>
    <property type="match status" value="1"/>
</dbReference>
<dbReference type="CDD" id="cd17324">
    <property type="entry name" value="MFS_NepI_like"/>
    <property type="match status" value="1"/>
</dbReference>
<dbReference type="GO" id="GO:0005886">
    <property type="term" value="C:plasma membrane"/>
    <property type="evidence" value="ECO:0007669"/>
    <property type="project" value="UniProtKB-SubCell"/>
</dbReference>
<reference evidence="10 11" key="1">
    <citation type="submission" date="2020-04" db="EMBL/GenBank/DDBJ databases">
        <title>Arthrobacter sp. nov.</title>
        <authorList>
            <person name="Liu S."/>
        </authorList>
    </citation>
    <scope>NUCLEOTIDE SEQUENCE [LARGE SCALE GENOMIC DNA]</scope>
    <source>
        <strain evidence="10 11">E918</strain>
    </source>
</reference>
<dbReference type="InterPro" id="IPR020846">
    <property type="entry name" value="MFS_dom"/>
</dbReference>
<evidence type="ECO:0000313" key="10">
    <source>
        <dbReference type="EMBL" id="NKX55645.1"/>
    </source>
</evidence>
<feature type="domain" description="Major facilitator superfamily (MFS) profile" evidence="9">
    <location>
        <begin position="25"/>
        <end position="405"/>
    </location>
</feature>
<feature type="transmembrane region" description="Helical" evidence="8">
    <location>
        <begin position="144"/>
        <end position="167"/>
    </location>
</feature>
<dbReference type="Proteomes" id="UP000544090">
    <property type="component" value="Unassembled WGS sequence"/>
</dbReference>
<feature type="transmembrane region" description="Helical" evidence="8">
    <location>
        <begin position="229"/>
        <end position="247"/>
    </location>
</feature>
<evidence type="ECO:0000256" key="7">
    <source>
        <dbReference type="ARBA" id="ARBA00023136"/>
    </source>
</evidence>
<comment type="caution">
    <text evidence="10">The sequence shown here is derived from an EMBL/GenBank/DDBJ whole genome shotgun (WGS) entry which is preliminary data.</text>
</comment>
<evidence type="ECO:0000256" key="6">
    <source>
        <dbReference type="ARBA" id="ARBA00022989"/>
    </source>
</evidence>
<keyword evidence="3" id="KW-0813">Transport</keyword>
<keyword evidence="7 8" id="KW-0472">Membrane</keyword>
<evidence type="ECO:0000256" key="1">
    <source>
        <dbReference type="ARBA" id="ARBA00004651"/>
    </source>
</evidence>
<protein>
    <submittedName>
        <fullName evidence="10">MFS transporter</fullName>
    </submittedName>
</protein>
<keyword evidence="6 8" id="KW-1133">Transmembrane helix</keyword>
<dbReference type="SUPFAM" id="SSF103473">
    <property type="entry name" value="MFS general substrate transporter"/>
    <property type="match status" value="1"/>
</dbReference>
<feature type="transmembrane region" description="Helical" evidence="8">
    <location>
        <begin position="21"/>
        <end position="41"/>
    </location>
</feature>
<feature type="transmembrane region" description="Helical" evidence="8">
    <location>
        <begin position="116"/>
        <end position="137"/>
    </location>
</feature>
<feature type="transmembrane region" description="Helical" evidence="8">
    <location>
        <begin position="91"/>
        <end position="110"/>
    </location>
</feature>
<dbReference type="Gene3D" id="1.20.1250.20">
    <property type="entry name" value="MFS general substrate transporter like domains"/>
    <property type="match status" value="1"/>
</dbReference>
<name>A0A7X6K5E6_9MICC</name>
<feature type="transmembrane region" description="Helical" evidence="8">
    <location>
        <begin position="317"/>
        <end position="336"/>
    </location>
</feature>
<evidence type="ECO:0000256" key="4">
    <source>
        <dbReference type="ARBA" id="ARBA00022475"/>
    </source>
</evidence>
<evidence type="ECO:0000256" key="3">
    <source>
        <dbReference type="ARBA" id="ARBA00022448"/>
    </source>
</evidence>
<evidence type="ECO:0000256" key="2">
    <source>
        <dbReference type="ARBA" id="ARBA00008335"/>
    </source>
</evidence>
<dbReference type="InterPro" id="IPR036259">
    <property type="entry name" value="MFS_trans_sf"/>
</dbReference>
<organism evidence="10 11">
    <name type="scientific">Arthrobacter mobilis</name>
    <dbReference type="NCBI Taxonomy" id="2724944"/>
    <lineage>
        <taxon>Bacteria</taxon>
        <taxon>Bacillati</taxon>
        <taxon>Actinomycetota</taxon>
        <taxon>Actinomycetes</taxon>
        <taxon>Micrococcales</taxon>
        <taxon>Micrococcaceae</taxon>
        <taxon>Arthrobacter</taxon>
    </lineage>
</organism>
<evidence type="ECO:0000313" key="11">
    <source>
        <dbReference type="Proteomes" id="UP000544090"/>
    </source>
</evidence>
<accession>A0A7X6K5E6</accession>
<feature type="transmembrane region" description="Helical" evidence="8">
    <location>
        <begin position="179"/>
        <end position="200"/>
    </location>
</feature>
<dbReference type="Pfam" id="PF07690">
    <property type="entry name" value="MFS_1"/>
    <property type="match status" value="1"/>
</dbReference>
<proteinExistence type="inferred from homology"/>
<dbReference type="InterPro" id="IPR011701">
    <property type="entry name" value="MFS"/>
</dbReference>
<dbReference type="EMBL" id="JAAZSQ010000014">
    <property type="protein sequence ID" value="NKX55645.1"/>
    <property type="molecule type" value="Genomic_DNA"/>
</dbReference>
<evidence type="ECO:0000259" key="9">
    <source>
        <dbReference type="PROSITE" id="PS50850"/>
    </source>
</evidence>
<feature type="transmembrane region" description="Helical" evidence="8">
    <location>
        <begin position="290"/>
        <end position="311"/>
    </location>
</feature>
<sequence>MVRVTTAEKQPWQGHPKGSKAYRNLLLALLFGGLATFAQLYSVQAVLPGIARDFGVSAADAALSVSAATLGLALAVIPWSWVADRAGRKRAMTWAIAAAVAFGLLLPLAPGFGSMLAVRFAEGAALGGIPGIALVYLNEEVQKLHAAVAAGTYVAGTTIGGLAGRLVAGPVAGVLDWRAGVLAVSMAAAAAAALFVWLAPAPRGFRPVARGQGPGLAALLLANLRPPRLLGLYAQGFLLMGGFVAVYNYLGFRLEAPPFSLPASLVSLLFLAYLAGTVSSRLGGGLTVRFGRLPVLLASLPVILAGLAATLAPALPVVLAGLVVFTAGFFAAHSVASGWTPRLAEQGRAQASSLYNFFYYAGSSLLGWAGGLFFGAAGWPGVALFAGALALLAGTTAVLTLRGAPGEGAGR</sequence>
<feature type="transmembrane region" description="Helical" evidence="8">
    <location>
        <begin position="259"/>
        <end position="278"/>
    </location>
</feature>
<feature type="transmembrane region" description="Helical" evidence="8">
    <location>
        <begin position="357"/>
        <end position="376"/>
    </location>
</feature>
<evidence type="ECO:0000256" key="8">
    <source>
        <dbReference type="SAM" id="Phobius"/>
    </source>
</evidence>
<keyword evidence="11" id="KW-1185">Reference proteome</keyword>
<keyword evidence="4" id="KW-1003">Cell membrane</keyword>
<evidence type="ECO:0000256" key="5">
    <source>
        <dbReference type="ARBA" id="ARBA00022692"/>
    </source>
</evidence>
<comment type="subcellular location">
    <subcellularLocation>
        <location evidence="1">Cell membrane</location>
        <topology evidence="1">Multi-pass membrane protein</topology>
    </subcellularLocation>
</comment>